<keyword evidence="4 5" id="KW-0927">Auxin signaling pathway</keyword>
<dbReference type="PANTHER" id="PTHR31734">
    <property type="entry name" value="AUXIN-RESPONSIVE PROTEIN IAA17"/>
    <property type="match status" value="1"/>
</dbReference>
<keyword evidence="5" id="KW-0805">Transcription regulation</keyword>
<comment type="subcellular location">
    <subcellularLocation>
        <location evidence="1 5">Nucleus</location>
    </subcellularLocation>
</comment>
<reference evidence="8" key="1">
    <citation type="submission" date="2021-08" db="EMBL/GenBank/DDBJ databases">
        <title>WGS assembly of Ceratopteris richardii.</title>
        <authorList>
            <person name="Marchant D.B."/>
            <person name="Chen G."/>
            <person name="Jenkins J."/>
            <person name="Shu S."/>
            <person name="Leebens-Mack J."/>
            <person name="Grimwood J."/>
            <person name="Schmutz J."/>
            <person name="Soltis P."/>
            <person name="Soltis D."/>
            <person name="Chen Z.-H."/>
        </authorList>
    </citation>
    <scope>NUCLEOTIDE SEQUENCE</scope>
    <source>
        <strain evidence="8">Whitten #5841</strain>
        <tissue evidence="8">Leaf</tissue>
    </source>
</reference>
<dbReference type="EMBL" id="CM035414">
    <property type="protein sequence ID" value="KAH7429773.1"/>
    <property type="molecule type" value="Genomic_DNA"/>
</dbReference>
<feature type="compositionally biased region" description="Basic and acidic residues" evidence="6">
    <location>
        <begin position="1"/>
        <end position="10"/>
    </location>
</feature>
<sequence>MGLLHQDVRHATTHSPQSPIGATHIRDESGKTNHTGKVITLFGNRLTFPHEHHEQITMDNPPPKHTESDCTYALKRKDVPIRSKTIKVSIDGVPYMRKMQLGITEGYRTLAIHLDQLFRIEKSELHSLLKVMVDRKTHLSLTELQNACCILTYMDDEGDWMLVGDTPWEFFIESVERLHIMRRSVSHK</sequence>
<evidence type="ECO:0000259" key="7">
    <source>
        <dbReference type="PROSITE" id="PS51745"/>
    </source>
</evidence>
<evidence type="ECO:0000256" key="1">
    <source>
        <dbReference type="ARBA" id="ARBA00004123"/>
    </source>
</evidence>
<comment type="similarity">
    <text evidence="2 5">Belongs to the Aux/IAA family.</text>
</comment>
<gene>
    <name evidence="8" type="ORF">KP509_09G065600</name>
</gene>
<dbReference type="AlphaFoldDB" id="A0A8T2U7M8"/>
<comment type="function">
    <text evidence="5">Aux/IAA proteins are short-lived transcriptional factors that function as repressors of early auxin response genes at low auxin concentrations.</text>
</comment>
<organism evidence="8 9">
    <name type="scientific">Ceratopteris richardii</name>
    <name type="common">Triangle waterfern</name>
    <dbReference type="NCBI Taxonomy" id="49495"/>
    <lineage>
        <taxon>Eukaryota</taxon>
        <taxon>Viridiplantae</taxon>
        <taxon>Streptophyta</taxon>
        <taxon>Embryophyta</taxon>
        <taxon>Tracheophyta</taxon>
        <taxon>Polypodiopsida</taxon>
        <taxon>Polypodiidae</taxon>
        <taxon>Polypodiales</taxon>
        <taxon>Pteridineae</taxon>
        <taxon>Pteridaceae</taxon>
        <taxon>Parkerioideae</taxon>
        <taxon>Ceratopteris</taxon>
    </lineage>
</organism>
<dbReference type="InterPro" id="IPR053793">
    <property type="entry name" value="PB1-like"/>
</dbReference>
<evidence type="ECO:0000256" key="3">
    <source>
        <dbReference type="ARBA" id="ARBA00022491"/>
    </source>
</evidence>
<dbReference type="SUPFAM" id="SSF54277">
    <property type="entry name" value="CAD &amp; PB1 domains"/>
    <property type="match status" value="1"/>
</dbReference>
<accession>A0A8T2U7M8</accession>
<dbReference type="Gene3D" id="3.10.20.90">
    <property type="entry name" value="Phosphatidylinositol 3-kinase Catalytic Subunit, Chain A, domain 1"/>
    <property type="match status" value="1"/>
</dbReference>
<dbReference type="GO" id="GO:0006355">
    <property type="term" value="P:regulation of DNA-templated transcription"/>
    <property type="evidence" value="ECO:0007669"/>
    <property type="project" value="InterPro"/>
</dbReference>
<dbReference type="InterPro" id="IPR033389">
    <property type="entry name" value="AUX/IAA_dom"/>
</dbReference>
<protein>
    <recommendedName>
        <fullName evidence="5">Auxin-responsive protein</fullName>
    </recommendedName>
</protein>
<keyword evidence="3 5" id="KW-0678">Repressor</keyword>
<dbReference type="Pfam" id="PF02309">
    <property type="entry name" value="AUX_IAA"/>
    <property type="match status" value="1"/>
</dbReference>
<keyword evidence="5" id="KW-0804">Transcription</keyword>
<evidence type="ECO:0000256" key="4">
    <source>
        <dbReference type="ARBA" id="ARBA00023294"/>
    </source>
</evidence>
<evidence type="ECO:0000256" key="6">
    <source>
        <dbReference type="SAM" id="MobiDB-lite"/>
    </source>
</evidence>
<comment type="caution">
    <text evidence="8">The sequence shown here is derived from an EMBL/GenBank/DDBJ whole genome shotgun (WGS) entry which is preliminary data.</text>
</comment>
<dbReference type="Proteomes" id="UP000825935">
    <property type="component" value="Chromosome 9"/>
</dbReference>
<proteinExistence type="inferred from homology"/>
<dbReference type="GO" id="GO:0005634">
    <property type="term" value="C:nucleus"/>
    <property type="evidence" value="ECO:0007669"/>
    <property type="project" value="UniProtKB-SubCell"/>
</dbReference>
<dbReference type="PANTHER" id="PTHR31734:SF28">
    <property type="entry name" value="AUXIN-RESPONSIVE PROTEIN IAA13"/>
    <property type="match status" value="1"/>
</dbReference>
<evidence type="ECO:0000313" key="9">
    <source>
        <dbReference type="Proteomes" id="UP000825935"/>
    </source>
</evidence>
<evidence type="ECO:0000256" key="2">
    <source>
        <dbReference type="ARBA" id="ARBA00006728"/>
    </source>
</evidence>
<evidence type="ECO:0000313" key="8">
    <source>
        <dbReference type="EMBL" id="KAH7429773.1"/>
    </source>
</evidence>
<keyword evidence="9" id="KW-1185">Reference proteome</keyword>
<comment type="subunit">
    <text evidence="5">Homodimers and heterodimers.</text>
</comment>
<dbReference type="PROSITE" id="PS51745">
    <property type="entry name" value="PB1"/>
    <property type="match status" value="1"/>
</dbReference>
<feature type="region of interest" description="Disordered" evidence="6">
    <location>
        <begin position="1"/>
        <end position="32"/>
    </location>
</feature>
<dbReference type="GO" id="GO:0009734">
    <property type="term" value="P:auxin-activated signaling pathway"/>
    <property type="evidence" value="ECO:0007669"/>
    <property type="project" value="UniProtKB-UniRule"/>
</dbReference>
<keyword evidence="5" id="KW-0539">Nucleus</keyword>
<dbReference type="InterPro" id="IPR003311">
    <property type="entry name" value="AUX_IAA"/>
</dbReference>
<dbReference type="OrthoDB" id="1926344at2759"/>
<feature type="domain" description="PB1" evidence="7">
    <location>
        <begin position="83"/>
        <end position="183"/>
    </location>
</feature>
<evidence type="ECO:0000256" key="5">
    <source>
        <dbReference type="RuleBase" id="RU004549"/>
    </source>
</evidence>
<name>A0A8T2U7M8_CERRI</name>